<organism evidence="1 2">
    <name type="scientific">Burkholderia contaminans</name>
    <dbReference type="NCBI Taxonomy" id="488447"/>
    <lineage>
        <taxon>Bacteria</taxon>
        <taxon>Pseudomonadati</taxon>
        <taxon>Pseudomonadota</taxon>
        <taxon>Betaproteobacteria</taxon>
        <taxon>Burkholderiales</taxon>
        <taxon>Burkholderiaceae</taxon>
        <taxon>Burkholderia</taxon>
        <taxon>Burkholderia cepacia complex</taxon>
    </lineage>
</organism>
<evidence type="ECO:0000313" key="1">
    <source>
        <dbReference type="EMBL" id="WFN24067.1"/>
    </source>
</evidence>
<proteinExistence type="predicted"/>
<name>A0ABD7YG95_9BURK</name>
<gene>
    <name evidence="1" type="ORF">LXE91_42540</name>
</gene>
<evidence type="ECO:0000313" key="2">
    <source>
        <dbReference type="Proteomes" id="UP001220209"/>
    </source>
</evidence>
<dbReference type="EMBL" id="CP090645">
    <property type="protein sequence ID" value="WFN24067.1"/>
    <property type="molecule type" value="Genomic_DNA"/>
</dbReference>
<dbReference type="AlphaFoldDB" id="A0ABD7YG95"/>
<dbReference type="RefSeq" id="WP_226292008.1">
    <property type="nucleotide sequence ID" value="NZ_CABVQO010000033.1"/>
</dbReference>
<dbReference type="Proteomes" id="UP001220209">
    <property type="component" value="Plasmid unnamed3"/>
</dbReference>
<protein>
    <submittedName>
        <fullName evidence="1">Transcriptional regulator</fullName>
    </submittedName>
</protein>
<geneLocation type="plasmid" evidence="1 2">
    <name>unnamed3</name>
</geneLocation>
<reference evidence="1 2" key="1">
    <citation type="submission" date="2021-12" db="EMBL/GenBank/DDBJ databases">
        <title>Genomic and phenotypic characterization of three Burkholderia contaminans isolates recovered from different sources.</title>
        <authorList>
            <person name="Lopez De Volder A."/>
            <person name="Fan Y."/>
            <person name="Nunvar J."/>
            <person name="Herrera T."/>
            <person name="Timp W."/>
            <person name="Degrossi J."/>
        </authorList>
    </citation>
    <scope>NUCLEOTIDE SEQUENCE [LARGE SCALE GENOMIC DNA]</scope>
    <source>
        <strain evidence="1 2">LMG 23361</strain>
        <plasmid evidence="1 2">unnamed3</plasmid>
    </source>
</reference>
<sequence length="71" mass="8359">MKKLPHTQQDFLRHAMSVLGMTREEFAERIGAKKRALDNWLLPSSSAEYRSMPDMAWKFIREILGRDKHCP</sequence>
<keyword evidence="1" id="KW-0614">Plasmid</keyword>
<accession>A0ABD7YG95</accession>